<reference evidence="3" key="2">
    <citation type="submission" date="2020-08" db="EMBL/GenBank/DDBJ databases">
        <authorList>
            <person name="Kikuchi T."/>
        </authorList>
    </citation>
    <scope>NUCLEOTIDE SEQUENCE</scope>
    <source>
        <strain evidence="2">Ka4C1</strain>
    </source>
</reference>
<dbReference type="Proteomes" id="UP000659654">
    <property type="component" value="Unassembled WGS sequence"/>
</dbReference>
<evidence type="ECO:0000256" key="1">
    <source>
        <dbReference type="SAM" id="MobiDB-lite"/>
    </source>
</evidence>
<feature type="compositionally biased region" description="Polar residues" evidence="1">
    <location>
        <begin position="38"/>
        <end position="47"/>
    </location>
</feature>
<keyword evidence="5" id="KW-1185">Reference proteome</keyword>
<protein>
    <submittedName>
        <fullName evidence="2">(pine wood nematode) hypothetical protein</fullName>
    </submittedName>
</protein>
<dbReference type="EMBL" id="CAJFCV020000005">
    <property type="protein sequence ID" value="CAG9122879.1"/>
    <property type="molecule type" value="Genomic_DNA"/>
</dbReference>
<proteinExistence type="predicted"/>
<evidence type="ECO:0000313" key="5">
    <source>
        <dbReference type="Proteomes" id="UP000659654"/>
    </source>
</evidence>
<dbReference type="EMBL" id="CAJFDI010000005">
    <property type="protein sequence ID" value="CAD5231625.1"/>
    <property type="molecule type" value="Genomic_DNA"/>
</dbReference>
<feature type="compositionally biased region" description="Basic residues" evidence="1">
    <location>
        <begin position="105"/>
        <end position="120"/>
    </location>
</feature>
<feature type="region of interest" description="Disordered" evidence="1">
    <location>
        <begin position="91"/>
        <end position="120"/>
    </location>
</feature>
<dbReference type="SMR" id="A0A1I7RSL4"/>
<feature type="region of interest" description="Disordered" evidence="1">
    <location>
        <begin position="1"/>
        <end position="68"/>
    </location>
</feature>
<evidence type="ECO:0000313" key="3">
    <source>
        <dbReference type="EMBL" id="CAG9122879.1"/>
    </source>
</evidence>
<evidence type="ECO:0000313" key="2">
    <source>
        <dbReference type="EMBL" id="CAD5231625.1"/>
    </source>
</evidence>
<name>A0A1I7RSL4_BURXY</name>
<evidence type="ECO:0000313" key="4">
    <source>
        <dbReference type="Proteomes" id="UP000095284"/>
    </source>
</evidence>
<sequence length="120" mass="13458">MPSVQDNNPEVANTARSPTASEDVCTAKVPKSGDKETNTNTDASADTHTLREPTEQERKQAPNCTPVQEFSFTGGYGIQEFDYSAMIKPKVHAFDPATEEARKREERKKRREKRRNSKTG</sequence>
<feature type="compositionally biased region" description="Basic and acidic residues" evidence="1">
    <location>
        <begin position="48"/>
        <end position="60"/>
    </location>
</feature>
<dbReference type="AlphaFoldDB" id="A0A1I7RSL4"/>
<organism evidence="4 6">
    <name type="scientific">Bursaphelenchus xylophilus</name>
    <name type="common">Pinewood nematode worm</name>
    <name type="synonym">Aphelenchoides xylophilus</name>
    <dbReference type="NCBI Taxonomy" id="6326"/>
    <lineage>
        <taxon>Eukaryota</taxon>
        <taxon>Metazoa</taxon>
        <taxon>Ecdysozoa</taxon>
        <taxon>Nematoda</taxon>
        <taxon>Chromadorea</taxon>
        <taxon>Rhabditida</taxon>
        <taxon>Tylenchina</taxon>
        <taxon>Tylenchomorpha</taxon>
        <taxon>Aphelenchoidea</taxon>
        <taxon>Aphelenchoididae</taxon>
        <taxon>Bursaphelenchus</taxon>
    </lineage>
</organism>
<evidence type="ECO:0000313" key="6">
    <source>
        <dbReference type="WBParaSite" id="BXY_0371800.1"/>
    </source>
</evidence>
<dbReference type="OrthoDB" id="5868699at2759"/>
<dbReference type="Proteomes" id="UP000095284">
    <property type="component" value="Unplaced"/>
</dbReference>
<gene>
    <name evidence="2" type="ORF">BXYJ_LOCUS11721</name>
</gene>
<reference evidence="6" key="1">
    <citation type="submission" date="2016-11" db="UniProtKB">
        <authorList>
            <consortium name="WormBaseParasite"/>
        </authorList>
    </citation>
    <scope>IDENTIFICATION</scope>
</reference>
<dbReference type="Proteomes" id="UP000582659">
    <property type="component" value="Unassembled WGS sequence"/>
</dbReference>
<accession>A0A1I7RSL4</accession>
<feature type="compositionally biased region" description="Polar residues" evidence="1">
    <location>
        <begin position="1"/>
        <end position="20"/>
    </location>
</feature>
<dbReference type="WBParaSite" id="BXY_0371800.1">
    <property type="protein sequence ID" value="BXY_0371800.1"/>
    <property type="gene ID" value="BXY_0371800"/>
</dbReference>